<keyword evidence="5" id="KW-0408">Iron</keyword>
<dbReference type="Pfam" id="PF00384">
    <property type="entry name" value="Molybdopterin"/>
    <property type="match status" value="1"/>
</dbReference>
<evidence type="ECO:0000313" key="10">
    <source>
        <dbReference type="Proteomes" id="UP001596002"/>
    </source>
</evidence>
<evidence type="ECO:0000256" key="1">
    <source>
        <dbReference type="ARBA" id="ARBA00001942"/>
    </source>
</evidence>
<dbReference type="InterPro" id="IPR006478">
    <property type="entry name" value="Formate_DH_asu"/>
</dbReference>
<dbReference type="GO" id="GO:0008863">
    <property type="term" value="F:formate dehydrogenase (NAD+) activity"/>
    <property type="evidence" value="ECO:0007669"/>
    <property type="project" value="UniProtKB-EC"/>
</dbReference>
<evidence type="ECO:0000259" key="8">
    <source>
        <dbReference type="PROSITE" id="PS51669"/>
    </source>
</evidence>
<organism evidence="9 10">
    <name type="scientific">Effusibacillus consociatus</name>
    <dbReference type="NCBI Taxonomy" id="1117041"/>
    <lineage>
        <taxon>Bacteria</taxon>
        <taxon>Bacillati</taxon>
        <taxon>Bacillota</taxon>
        <taxon>Bacilli</taxon>
        <taxon>Bacillales</taxon>
        <taxon>Alicyclobacillaceae</taxon>
        <taxon>Effusibacillus</taxon>
    </lineage>
</organism>
<sequence length="726" mass="80818">MHRLLQTFQGKVDQELKELGVASHCCYCSMQCAIELRVEPVQLRVTGVQTVKDFPVASGRACPKGITAHEHARHWERLTMPLIRKNGQLTMATWDEALTAITDRFRAIQRNHGRDSVAVYGGGSLTNEKAYLLGKFARVALRTRNIDYNGRYCMSSAAAAMNKVFGLDRGMTVPLHDIPLAKFILVVGANIADCQPTMMPYFRQAQKNGAKIVVVDPRETGMAKVADLYIPIKPGTDLALMNGILHVMIEENLIDEDFIKDRTIGFDEVKNTVRDYPPEKVSRITGISMESIVKIARWYSEAETAIVYTARGIEQQARGVDNVLSCLNLVLASGKIGKPGCGYGAVTGQGNGQGGREHGQKADQLPGYRSIEDPEHRKYIASVWGVDEIELPGKGKSAYELFEAMADGEIKGLFVLASNPVTSSPNSNLVRKAVAGLDTLVVVDLFLSETAKMADIVLPGSAWTEDEGTMTNLEGRVILRRAAQRPPGQARLDWQILCDLADRLGKKQYFSYVTPEDIFEELRLASAGGKADYSGISYAKIEQQKGVFWPCPSDEHPGTERVFTDRFAHPHGKAVFHPVEFKEARELPSQEYPYYLTTGRLMIHYLTGVQTRRTVALNGKCPDPYVEMHPVTAAANRIEDGDWVELTTRRGKAKYQVKITSSIRPDTLFVPMHWEHEQSVNLLTIPELDPVSRMPEFKICAVSLRKLKSEQEGEREHEQEKVGLGR</sequence>
<dbReference type="PANTHER" id="PTHR43105:SF10">
    <property type="entry name" value="NADH-QUINONE OXIDOREDUCTASE SUBUNIT G"/>
    <property type="match status" value="1"/>
</dbReference>
<dbReference type="EMBL" id="JBHSHC010000143">
    <property type="protein sequence ID" value="MFC4769790.1"/>
    <property type="molecule type" value="Genomic_DNA"/>
</dbReference>
<evidence type="ECO:0000313" key="9">
    <source>
        <dbReference type="EMBL" id="MFC4769790.1"/>
    </source>
</evidence>
<dbReference type="Pfam" id="PF01568">
    <property type="entry name" value="Molydop_binding"/>
    <property type="match status" value="1"/>
</dbReference>
<dbReference type="Proteomes" id="UP001596002">
    <property type="component" value="Unassembled WGS sequence"/>
</dbReference>
<protein>
    <submittedName>
        <fullName evidence="9">Formate dehydrogenase subunit alpha</fullName>
        <ecNumber evidence="9">1.17.1.9</ecNumber>
    </submittedName>
</protein>
<dbReference type="InterPro" id="IPR006657">
    <property type="entry name" value="MoPterin_dinucl-bd_dom"/>
</dbReference>
<comment type="cofactor">
    <cofactor evidence="1">
        <name>Mo-bis(molybdopterin guanine dinucleotide)</name>
        <dbReference type="ChEBI" id="CHEBI:60539"/>
    </cofactor>
</comment>
<keyword evidence="6" id="KW-0411">Iron-sulfur</keyword>
<dbReference type="SUPFAM" id="SSF53706">
    <property type="entry name" value="Formate dehydrogenase/DMSO reductase, domains 1-3"/>
    <property type="match status" value="1"/>
</dbReference>
<dbReference type="Gene3D" id="2.40.40.20">
    <property type="match status" value="1"/>
</dbReference>
<dbReference type="SUPFAM" id="SSF50692">
    <property type="entry name" value="ADC-like"/>
    <property type="match status" value="1"/>
</dbReference>
<keyword evidence="10" id="KW-1185">Reference proteome</keyword>
<dbReference type="CDD" id="cd02754">
    <property type="entry name" value="MopB_Nitrate-R-NapA-like"/>
    <property type="match status" value="1"/>
</dbReference>
<proteinExistence type="predicted"/>
<evidence type="ECO:0000256" key="3">
    <source>
        <dbReference type="ARBA" id="ARBA00022485"/>
    </source>
</evidence>
<dbReference type="Gene3D" id="2.20.25.90">
    <property type="entry name" value="ADC-like domains"/>
    <property type="match status" value="1"/>
</dbReference>
<accession>A0ABV9QAY9</accession>
<dbReference type="RefSeq" id="WP_380028706.1">
    <property type="nucleotide sequence ID" value="NZ_JBHSHC010000143.1"/>
</dbReference>
<dbReference type="PROSITE" id="PS51669">
    <property type="entry name" value="4FE4S_MOW_BIS_MGD"/>
    <property type="match status" value="1"/>
</dbReference>
<comment type="caution">
    <text evidence="9">The sequence shown here is derived from an EMBL/GenBank/DDBJ whole genome shotgun (WGS) entry which is preliminary data.</text>
</comment>
<dbReference type="SMART" id="SM00926">
    <property type="entry name" value="Molybdop_Fe4S4"/>
    <property type="match status" value="1"/>
</dbReference>
<evidence type="ECO:0000256" key="2">
    <source>
        <dbReference type="ARBA" id="ARBA00001966"/>
    </source>
</evidence>
<dbReference type="PROSITE" id="PS00490">
    <property type="entry name" value="MOLYBDOPTERIN_PROK_2"/>
    <property type="match status" value="1"/>
</dbReference>
<dbReference type="EC" id="1.17.1.9" evidence="9"/>
<dbReference type="InterPro" id="IPR006656">
    <property type="entry name" value="Mopterin_OxRdtase"/>
</dbReference>
<dbReference type="Gene3D" id="3.40.50.740">
    <property type="match status" value="1"/>
</dbReference>
<reference evidence="10" key="1">
    <citation type="journal article" date="2019" name="Int. J. Syst. Evol. Microbiol.">
        <title>The Global Catalogue of Microorganisms (GCM) 10K type strain sequencing project: providing services to taxonomists for standard genome sequencing and annotation.</title>
        <authorList>
            <consortium name="The Broad Institute Genomics Platform"/>
            <consortium name="The Broad Institute Genome Sequencing Center for Infectious Disease"/>
            <person name="Wu L."/>
            <person name="Ma J."/>
        </authorList>
    </citation>
    <scope>NUCLEOTIDE SEQUENCE [LARGE SCALE GENOMIC DNA]</scope>
    <source>
        <strain evidence="10">WYCCWR 12678</strain>
    </source>
</reference>
<keyword evidence="9" id="KW-0560">Oxidoreductase</keyword>
<dbReference type="InterPro" id="IPR050123">
    <property type="entry name" value="Prok_molybdopt-oxidoreductase"/>
</dbReference>
<dbReference type="InterPro" id="IPR006963">
    <property type="entry name" value="Mopterin_OxRdtase_4Fe-4S_dom"/>
</dbReference>
<evidence type="ECO:0000256" key="6">
    <source>
        <dbReference type="ARBA" id="ARBA00023014"/>
    </source>
</evidence>
<keyword evidence="4" id="KW-0479">Metal-binding</keyword>
<evidence type="ECO:0000256" key="5">
    <source>
        <dbReference type="ARBA" id="ARBA00023004"/>
    </source>
</evidence>
<dbReference type="InterPro" id="IPR009010">
    <property type="entry name" value="Asp_de-COase-like_dom_sf"/>
</dbReference>
<evidence type="ECO:0000256" key="4">
    <source>
        <dbReference type="ARBA" id="ARBA00022723"/>
    </source>
</evidence>
<dbReference type="InterPro" id="IPR006655">
    <property type="entry name" value="Mopterin_OxRdtase_prok_CS"/>
</dbReference>
<evidence type="ECO:0000256" key="7">
    <source>
        <dbReference type="ARBA" id="ARBA00034078"/>
    </source>
</evidence>
<keyword evidence="3" id="KW-0004">4Fe-4S</keyword>
<dbReference type="PANTHER" id="PTHR43105">
    <property type="entry name" value="RESPIRATORY NITRATE REDUCTASE"/>
    <property type="match status" value="1"/>
</dbReference>
<dbReference type="Pfam" id="PF04879">
    <property type="entry name" value="Molybdop_Fe4S4"/>
    <property type="match status" value="1"/>
</dbReference>
<name>A0ABV9QAY9_9BACL</name>
<comment type="cofactor">
    <cofactor evidence="2">
        <name>[4Fe-4S] cluster</name>
        <dbReference type="ChEBI" id="CHEBI:49883"/>
    </cofactor>
</comment>
<dbReference type="NCBIfam" id="TIGR01591">
    <property type="entry name" value="Fdh-alpha"/>
    <property type="match status" value="1"/>
</dbReference>
<dbReference type="CDD" id="cd00508">
    <property type="entry name" value="MopB_CT_Fdh-Nap-like"/>
    <property type="match status" value="1"/>
</dbReference>
<gene>
    <name evidence="9" type="primary">fdhF</name>
    <name evidence="9" type="ORF">ACFO8Q_20995</name>
</gene>
<feature type="domain" description="4Fe-4S Mo/W bis-MGD-type" evidence="8">
    <location>
        <begin position="18"/>
        <end position="76"/>
    </location>
</feature>
<dbReference type="Gene3D" id="3.40.228.10">
    <property type="entry name" value="Dimethylsulfoxide Reductase, domain 2"/>
    <property type="match status" value="1"/>
</dbReference>
<comment type="cofactor">
    <cofactor evidence="7">
        <name>[2Fe-2S] cluster</name>
        <dbReference type="ChEBI" id="CHEBI:190135"/>
    </cofactor>
</comment>